<dbReference type="GO" id="GO:0035539">
    <property type="term" value="F:8-oxo-7,8-dihydrodeoxyguanosine triphosphate pyrophosphatase activity"/>
    <property type="evidence" value="ECO:0007669"/>
    <property type="project" value="TreeGrafter"/>
</dbReference>
<evidence type="ECO:0000256" key="16">
    <source>
        <dbReference type="RuleBase" id="RU003476"/>
    </source>
</evidence>
<keyword evidence="19" id="KW-1185">Reference proteome</keyword>
<evidence type="ECO:0000256" key="15">
    <source>
        <dbReference type="ARBA" id="ARBA00080476"/>
    </source>
</evidence>
<proteinExistence type="inferred from homology"/>
<feature type="domain" description="Nudix hydrolase" evidence="17">
    <location>
        <begin position="12"/>
        <end position="149"/>
    </location>
</feature>
<evidence type="ECO:0000256" key="2">
    <source>
        <dbReference type="ARBA" id="ARBA00001946"/>
    </source>
</evidence>
<dbReference type="InterPro" id="IPR020084">
    <property type="entry name" value="NUDIX_hydrolase_CS"/>
</dbReference>
<comment type="cofactor">
    <cofactor evidence="1">
        <name>Mn(2+)</name>
        <dbReference type="ChEBI" id="CHEBI:29035"/>
    </cofactor>
</comment>
<comment type="subunit">
    <text evidence="11">Homodimer. Interacts with PCNA; interaction is disrupted in response to UV irradiation.</text>
</comment>
<dbReference type="FunFam" id="3.90.79.10:FF:000034">
    <property type="entry name" value="Nucleotide triphosphate diphosphatase NUDT15"/>
    <property type="match status" value="1"/>
</dbReference>
<dbReference type="SUPFAM" id="SSF55811">
    <property type="entry name" value="Nudix"/>
    <property type="match status" value="1"/>
</dbReference>
<evidence type="ECO:0000256" key="9">
    <source>
        <dbReference type="ARBA" id="ARBA00036800"/>
    </source>
</evidence>
<keyword evidence="4" id="KW-0479">Metal-binding</keyword>
<accession>A0A914B0T9</accession>
<evidence type="ECO:0000256" key="11">
    <source>
        <dbReference type="ARBA" id="ARBA00062087"/>
    </source>
</evidence>
<dbReference type="AlphaFoldDB" id="A0A914B0T9"/>
<dbReference type="OrthoDB" id="447842at2759"/>
<dbReference type="Gene3D" id="3.90.79.10">
    <property type="entry name" value="Nucleoside Triphosphate Pyrophosphohydrolase"/>
    <property type="match status" value="1"/>
</dbReference>
<dbReference type="GO" id="GO:0046872">
    <property type="term" value="F:metal ion binding"/>
    <property type="evidence" value="ECO:0007669"/>
    <property type="project" value="UniProtKB-KW"/>
</dbReference>
<evidence type="ECO:0000256" key="12">
    <source>
        <dbReference type="ARBA" id="ARBA00070687"/>
    </source>
</evidence>
<evidence type="ECO:0000256" key="14">
    <source>
        <dbReference type="ARBA" id="ARBA00077398"/>
    </source>
</evidence>
<dbReference type="CDD" id="cd04678">
    <property type="entry name" value="NUDIX_MTH2_Nudt15"/>
    <property type="match status" value="1"/>
</dbReference>
<dbReference type="OMA" id="CEGWEWW"/>
<evidence type="ECO:0000256" key="6">
    <source>
        <dbReference type="ARBA" id="ARBA00022842"/>
    </source>
</evidence>
<dbReference type="GO" id="GO:0006950">
    <property type="term" value="P:response to stress"/>
    <property type="evidence" value="ECO:0007669"/>
    <property type="project" value="UniProtKB-ARBA"/>
</dbReference>
<evidence type="ECO:0000256" key="5">
    <source>
        <dbReference type="ARBA" id="ARBA00022801"/>
    </source>
</evidence>
<comment type="catalytic activity">
    <reaction evidence="8">
        <text>a 2'-deoxyribonucleoside 5'-triphosphate + H2O = a 2'-deoxyribonucleoside 5'-phosphate + diphosphate + H(+)</text>
        <dbReference type="Rhea" id="RHEA:44644"/>
        <dbReference type="ChEBI" id="CHEBI:15377"/>
        <dbReference type="ChEBI" id="CHEBI:15378"/>
        <dbReference type="ChEBI" id="CHEBI:33019"/>
        <dbReference type="ChEBI" id="CHEBI:61560"/>
        <dbReference type="ChEBI" id="CHEBI:65317"/>
        <dbReference type="EC" id="3.6.1.9"/>
    </reaction>
</comment>
<evidence type="ECO:0000256" key="10">
    <source>
        <dbReference type="ARBA" id="ARBA00055812"/>
    </source>
</evidence>
<organism evidence="18 19">
    <name type="scientific">Patiria miniata</name>
    <name type="common">Bat star</name>
    <name type="synonym">Asterina miniata</name>
    <dbReference type="NCBI Taxonomy" id="46514"/>
    <lineage>
        <taxon>Eukaryota</taxon>
        <taxon>Metazoa</taxon>
        <taxon>Echinodermata</taxon>
        <taxon>Eleutherozoa</taxon>
        <taxon>Asterozoa</taxon>
        <taxon>Asteroidea</taxon>
        <taxon>Valvatacea</taxon>
        <taxon>Valvatida</taxon>
        <taxon>Asterinidae</taxon>
        <taxon>Patiria</taxon>
    </lineage>
</organism>
<protein>
    <recommendedName>
        <fullName evidence="12">Nucleotide triphosphate diphosphatase NUDT15</fullName>
    </recommendedName>
    <alternativeName>
        <fullName evidence="13">MutT homolog 2</fullName>
    </alternativeName>
    <alternativeName>
        <fullName evidence="15">Nucleoside diphosphate-linked moiety X motif 15</fullName>
    </alternativeName>
    <alternativeName>
        <fullName evidence="14">Nucleoside diphosphate-linked to another moiety X hydrolase 15</fullName>
    </alternativeName>
</protein>
<comment type="cofactor">
    <cofactor evidence="2">
        <name>Mg(2+)</name>
        <dbReference type="ChEBI" id="CHEBI:18420"/>
    </cofactor>
</comment>
<evidence type="ECO:0000256" key="1">
    <source>
        <dbReference type="ARBA" id="ARBA00001936"/>
    </source>
</evidence>
<evidence type="ECO:0000256" key="13">
    <source>
        <dbReference type="ARBA" id="ARBA00076736"/>
    </source>
</evidence>
<dbReference type="RefSeq" id="XP_038069111.1">
    <property type="nucleotide sequence ID" value="XM_038213183.1"/>
</dbReference>
<keyword evidence="6" id="KW-0460">Magnesium</keyword>
<evidence type="ECO:0000256" key="7">
    <source>
        <dbReference type="ARBA" id="ARBA00023211"/>
    </source>
</evidence>
<dbReference type="GO" id="GO:0005829">
    <property type="term" value="C:cytosol"/>
    <property type="evidence" value="ECO:0007669"/>
    <property type="project" value="TreeGrafter"/>
</dbReference>
<dbReference type="CTD" id="55270"/>
<dbReference type="PRINTS" id="PR00502">
    <property type="entry name" value="NUDIXFAMILY"/>
</dbReference>
<dbReference type="InterPro" id="IPR000086">
    <property type="entry name" value="NUDIX_hydrolase_dom"/>
</dbReference>
<evidence type="ECO:0000259" key="17">
    <source>
        <dbReference type="PROSITE" id="PS51462"/>
    </source>
</evidence>
<dbReference type="GO" id="GO:0006203">
    <property type="term" value="P:dGTP catabolic process"/>
    <property type="evidence" value="ECO:0007669"/>
    <property type="project" value="TreeGrafter"/>
</dbReference>
<keyword evidence="7" id="KW-0464">Manganese</keyword>
<dbReference type="InterPro" id="IPR020476">
    <property type="entry name" value="Nudix_hydrolase"/>
</dbReference>
<evidence type="ECO:0000256" key="3">
    <source>
        <dbReference type="ARBA" id="ARBA00005582"/>
    </source>
</evidence>
<dbReference type="PANTHER" id="PTHR16099">
    <property type="entry name" value="8-OXO-DGTP DIPHOSPHATES NUDT15"/>
    <property type="match status" value="1"/>
</dbReference>
<dbReference type="Pfam" id="PF00293">
    <property type="entry name" value="NUDIX"/>
    <property type="match status" value="1"/>
</dbReference>
<comment type="function">
    <text evidence="10">May catalyze the hydrolysis of nucleoside triphosphates including dGTP, dTTP, dCTP, their oxidized forms like 8-oxo-dGTP and the prodrug thiopurine derivatives 6-thio-dGTP and 6-thio-GTP. Could also catalyze the hydrolysis of some nucleoside diphosphate derivatives. Hydrolyzes oxidized nucleosides triphosphates like 8-oxo-dGTP in vitro, but the specificity and efficiency towards these substrates are low. Therefore, the potential in vivo sanitizing role of this enzyme, that would consist in removing oxidatively damaged forms of nucleosides to prevent their incorporation into DNA, is unclear. Through the hydrolysis of thioguanosine triphosphates may participate in the catabolism of thiopurine drugs. May also have a role in DNA synthesis and cell cycle progression by stabilizing PCNA. Exhibits decapping activity towards dpCoA-capped RNAs in vitro.</text>
</comment>
<comment type="catalytic activity">
    <reaction evidence="9">
        <text>a ribonucleoside 5'-triphosphate + H2O = a ribonucleoside 5'-phosphate + diphosphate + H(+)</text>
        <dbReference type="Rhea" id="RHEA:23996"/>
        <dbReference type="ChEBI" id="CHEBI:15377"/>
        <dbReference type="ChEBI" id="CHEBI:15378"/>
        <dbReference type="ChEBI" id="CHEBI:33019"/>
        <dbReference type="ChEBI" id="CHEBI:58043"/>
        <dbReference type="ChEBI" id="CHEBI:61557"/>
        <dbReference type="EC" id="3.6.1.9"/>
    </reaction>
</comment>
<dbReference type="EnsemblMetazoa" id="XM_038213183.1">
    <property type="protein sequence ID" value="XP_038069111.1"/>
    <property type="gene ID" value="LOC119738330"/>
</dbReference>
<name>A0A914B0T9_PATMI</name>
<dbReference type="Proteomes" id="UP000887568">
    <property type="component" value="Unplaced"/>
</dbReference>
<dbReference type="InterPro" id="IPR015797">
    <property type="entry name" value="NUDIX_hydrolase-like_dom_sf"/>
</dbReference>
<evidence type="ECO:0000256" key="4">
    <source>
        <dbReference type="ARBA" id="ARBA00022723"/>
    </source>
</evidence>
<dbReference type="GeneID" id="119738330"/>
<evidence type="ECO:0000313" key="18">
    <source>
        <dbReference type="EnsemblMetazoa" id="XP_038069111.1"/>
    </source>
</evidence>
<evidence type="ECO:0000313" key="19">
    <source>
        <dbReference type="Proteomes" id="UP000887568"/>
    </source>
</evidence>
<keyword evidence="5 16" id="KW-0378">Hydrolase</keyword>
<reference evidence="18" key="1">
    <citation type="submission" date="2022-11" db="UniProtKB">
        <authorList>
            <consortium name="EnsemblMetazoa"/>
        </authorList>
    </citation>
    <scope>IDENTIFICATION</scope>
</reference>
<dbReference type="PANTHER" id="PTHR16099:SF5">
    <property type="entry name" value="NUCLEOTIDE TRIPHOSPHATE DIPHOSPHATASE NUDT15"/>
    <property type="match status" value="1"/>
</dbReference>
<dbReference type="PROSITE" id="PS00893">
    <property type="entry name" value="NUDIX_BOX"/>
    <property type="match status" value="1"/>
</dbReference>
<comment type="similarity">
    <text evidence="3 16">Belongs to the Nudix hydrolase family.</text>
</comment>
<dbReference type="PROSITE" id="PS51462">
    <property type="entry name" value="NUDIX"/>
    <property type="match status" value="1"/>
</dbReference>
<evidence type="ECO:0000256" key="8">
    <source>
        <dbReference type="ARBA" id="ARBA00036546"/>
    </source>
</evidence>
<sequence>MAAPTTPKREKNLRPKVGVVAVITSPLHPKCVVIGKRKNILGDGYYALPGGHLEYAETWEECAVRETLEETGLTITRVTFDTVINAVIEEDNFHCVVIFMKGEIDPTQQKEPINMEPNKCEGWEWWDWDKFPEPDDVFCTLRIARENGYNPFTN</sequence>
<dbReference type="GO" id="GO:0008413">
    <property type="term" value="F:8-oxo-7,8-dihydroguanosine triphosphate pyrophosphatase activity"/>
    <property type="evidence" value="ECO:0007669"/>
    <property type="project" value="UniProtKB-ARBA"/>
</dbReference>